<evidence type="ECO:0000256" key="7">
    <source>
        <dbReference type="ARBA" id="ARBA00022844"/>
    </source>
</evidence>
<evidence type="ECO:0000256" key="16">
    <source>
        <dbReference type="HAMAP-Rule" id="MF_04048"/>
    </source>
</evidence>
<dbReference type="GO" id="GO:0019028">
    <property type="term" value="C:viral capsid"/>
    <property type="evidence" value="ECO:0007669"/>
    <property type="project" value="UniProtKB-UniRule"/>
</dbReference>
<feature type="region of interest" description="Interaction with hexon protein" evidence="16">
    <location>
        <begin position="48"/>
        <end position="74"/>
    </location>
</feature>
<comment type="function">
    <text evidence="16">Endosome lysis protein: Structural component of the virion that provides increased stability to the particle shell through its interaction with the core-capsid bridging protein and the hexon-linking protein VIII. Fibers shedding during virus entry into host cell allows the endosome lysis protein to be exposed as a membrane-lytic peptide. Exhibits pH-independent membrane fragmentation activity and probably mediates viral rapid escape from host endosome via organellar membrane lysis. It is not clear if it then remains partially associated with the capsid and involved in the intracellular microtubule-dependent transport of capsid to the nucleus, or if it is lost during endosomal penetration.</text>
</comment>
<feature type="disulfide bond" description="Interchain (with Adenovirus protease)" evidence="16">
    <location>
        <position position="242"/>
    </location>
</feature>
<feature type="region of interest" description="Interaction with hexon protein" evidence="16">
    <location>
        <begin position="226"/>
        <end position="232"/>
    </location>
</feature>
<evidence type="ECO:0000313" key="19">
    <source>
        <dbReference type="EMBL" id="QNQ79251.1"/>
    </source>
</evidence>
<protein>
    <recommendedName>
        <fullName evidence="16">Pre-protein VI</fullName>
        <shortName evidence="16">pVI</shortName>
    </recommendedName>
    <component>
        <recommendedName>
            <fullName evidence="16">Endosome lysis protein</fullName>
        </recommendedName>
    </component>
    <component>
        <recommendedName>
            <fullName evidence="16">Protease cofactor</fullName>
        </recommendedName>
        <alternativeName>
            <fullName evidence="16">pVI-C</fullName>
        </alternativeName>
    </component>
</protein>
<dbReference type="Pfam" id="PF02993">
    <property type="entry name" value="MCPVI"/>
    <property type="match status" value="1"/>
</dbReference>
<keyword evidence="15 16" id="KW-1160">Virus entry into host cell</keyword>
<keyword evidence="8 16" id="KW-0426">Late protein</keyword>
<comment type="subcellular location">
    <molecule>Pre-protein VI</molecule>
    <subcellularLocation>
        <location evidence="16">Host nucleus</location>
    </subcellularLocation>
    <subcellularLocation>
        <location evidence="16">Host cytoplasm</location>
    </subcellularLocation>
    <text evidence="16">Shuttles between host cytoplasm and nucleus.</text>
</comment>
<evidence type="ECO:0000256" key="1">
    <source>
        <dbReference type="ARBA" id="ARBA00022561"/>
    </source>
</evidence>
<evidence type="ECO:0000256" key="9">
    <source>
        <dbReference type="ARBA" id="ARBA00022950"/>
    </source>
</evidence>
<keyword evidence="7 16" id="KW-0946">Virion</keyword>
<comment type="subunit">
    <molecule>Pre-protein VI</molecule>
    <text evidence="16">Interacts with hexon protein; this interaction allows nuclear import of hexon trimers and possibly pre-capsid assembly. Interacts (via C-terminal NLS) with importin alpha/beta.</text>
</comment>
<feature type="region of interest" description="Involved in endosomal membrane lysis" evidence="16">
    <location>
        <begin position="36"/>
        <end position="53"/>
    </location>
</feature>
<comment type="similarity">
    <text evidence="16">Belongs to the adenoviridae protein VI family.</text>
</comment>
<comment type="induction">
    <text evidence="16">Expressed in the late phase of the viral replicative cycle.</text>
</comment>
<keyword evidence="2 16" id="KW-1048">Host nucleus</keyword>
<comment type="subunit">
    <molecule>Endosome lysis protein</molecule>
    <text evidence="16">Interacts (via PPxY motif) with host NEDD4 ubiquitine ligase; this interaction might play a role in virus intracellular transport during entry. Part of a complex composed of the core-capsid bridging protein, the endosome lysis protein VI and the hexon-linking protein VIII; these interactions bridge the virus core to the capsid. Interacts with peripentonal hexons; this interaction stabilizes the capsid by gluing two peripentonal hexons together and joining them with an adjacent group-of-nine hexon.</text>
</comment>
<comment type="PTM">
    <text evidence="16">Protease cofactor: Contains the major nuclear import and export signals. Proteolytically removed during virion maturation. The processing of the C-terminus turns the precursor into a mature viral structural protein and abrogates its ability to promote hexon import and act as a potential chaperone protein.</text>
</comment>
<sequence length="243" mass="26229">MDDNSFLALAPREGGRPLLGYTCDIGTSGMHGGAFSWGSLWSGLKNVGSQIKSWGNRAWNSSTGQLVRDKLKDSKVQEKVADGIVQGIHGALDLAQQEMQKAIEKRLDSQRVPPSMSGNEQVVEPSAPEIVTPAALPKPAPPEPVEEVVITADEPPAYDDIYGTKSAPPAVERPLPRPLPMTRPVPSMATPVRPPPASSSAPPRTPTAPAPRPAKRARPRGWQNTLQNIVGMGVHFQKRRRCY</sequence>
<feature type="site" description="Cleavage; by viral protease" evidence="16">
    <location>
        <begin position="33"/>
        <end position="34"/>
    </location>
</feature>
<feature type="chain" id="PRO_5042635411" description="Protease cofactor" evidence="16">
    <location>
        <begin position="233"/>
        <end position="243"/>
    </location>
</feature>
<feature type="propeptide" id="PRO_5042635413" evidence="16">
    <location>
        <begin position="1"/>
        <end position="33"/>
    </location>
</feature>
<evidence type="ECO:0000256" key="17">
    <source>
        <dbReference type="SAM" id="MobiDB-lite"/>
    </source>
</evidence>
<dbReference type="Proteomes" id="UP000516357">
    <property type="component" value="Segment"/>
</dbReference>
<keyword evidence="3 16" id="KW-0945">Host-virus interaction</keyword>
<dbReference type="EMBL" id="MN411632">
    <property type="protein sequence ID" value="QNQ79216.1"/>
    <property type="molecule type" value="Genomic_DNA"/>
</dbReference>
<evidence type="ECO:0000256" key="13">
    <source>
        <dbReference type="ARBA" id="ARBA00023157"/>
    </source>
</evidence>
<dbReference type="InterPro" id="IPR004243">
    <property type="entry name" value="McpVI"/>
</dbReference>
<keyword evidence="1 16" id="KW-0167">Capsid protein</keyword>
<keyword evidence="12 16" id="KW-1176">Cytoplasmic inwards viral transport</keyword>
<evidence type="ECO:0000256" key="8">
    <source>
        <dbReference type="ARBA" id="ARBA00022921"/>
    </source>
</evidence>
<dbReference type="GO" id="GO:0075521">
    <property type="term" value="P:microtubule-dependent intracellular transport of viral material towards nucleus"/>
    <property type="evidence" value="ECO:0007669"/>
    <property type="project" value="UniProtKB-UniRule"/>
</dbReference>
<evidence type="ECO:0000256" key="5">
    <source>
        <dbReference type="ARBA" id="ARBA00022612"/>
    </source>
</evidence>
<evidence type="ECO:0000256" key="2">
    <source>
        <dbReference type="ARBA" id="ARBA00022562"/>
    </source>
</evidence>
<dbReference type="GO" id="GO:0042025">
    <property type="term" value="C:host cell nucleus"/>
    <property type="evidence" value="ECO:0007669"/>
    <property type="project" value="UniProtKB-SubCell"/>
</dbReference>
<comment type="PTM">
    <text evidence="16">Ubiquitinated by Nedd4 following partial capsid disassembly; which might play a role in intracellular virus movement during entry.</text>
</comment>
<keyword evidence="6 16" id="KW-0832">Ubl conjugation</keyword>
<organism evidence="19 20">
    <name type="scientific">Mastadenovirus porcusquartum</name>
    <dbReference type="NCBI Taxonomy" id="3241439"/>
    <lineage>
        <taxon>Viruses</taxon>
        <taxon>Varidnaviria</taxon>
        <taxon>Bamfordvirae</taxon>
        <taxon>Preplasmiviricota</taxon>
        <taxon>Polisuviricotina</taxon>
        <taxon>Pharingeaviricetes</taxon>
        <taxon>Rowavirales</taxon>
        <taxon>Adenoviridae</taxon>
        <taxon>Mastadenovirus</taxon>
    </lineage>
</organism>
<evidence type="ECO:0000313" key="21">
    <source>
        <dbReference type="Proteomes" id="UP000516443"/>
    </source>
</evidence>
<evidence type="ECO:0000313" key="18">
    <source>
        <dbReference type="EMBL" id="QNQ79216.1"/>
    </source>
</evidence>
<dbReference type="GO" id="GO:0046729">
    <property type="term" value="C:viral procapsid"/>
    <property type="evidence" value="ECO:0007669"/>
    <property type="project" value="UniProtKB-UniRule"/>
</dbReference>
<name>A0A7H0S577_9ADEN</name>
<comment type="function">
    <text evidence="16">Pre-protein VI: During virus assembly, promotes hexon trimers nuclear import through nuclear pore complexes via an importin alpha/beta-dependent mechanism. By analogy to herpesviruses capsid assembly, might act as a chaperone to promote the formation of the icosahedral capsid.</text>
</comment>
<evidence type="ECO:0000256" key="11">
    <source>
        <dbReference type="ARBA" id="ARBA00023099"/>
    </source>
</evidence>
<dbReference type="GO" id="GO:0030430">
    <property type="term" value="C:host cell cytoplasm"/>
    <property type="evidence" value="ECO:0007669"/>
    <property type="project" value="UniProtKB-SubCell"/>
</dbReference>
<evidence type="ECO:0000313" key="20">
    <source>
        <dbReference type="Proteomes" id="UP000516357"/>
    </source>
</evidence>
<keyword evidence="10 16" id="KW-1177">Microtubular inwards viral transport</keyword>
<evidence type="ECO:0000256" key="4">
    <source>
        <dbReference type="ARBA" id="ARBA00022595"/>
    </source>
</evidence>
<dbReference type="GO" id="GO:0039664">
    <property type="term" value="P:lysis of host organelle involved in viral entry into host cell"/>
    <property type="evidence" value="ECO:0007669"/>
    <property type="project" value="UniProtKB-UniRule"/>
</dbReference>
<keyword evidence="11 16" id="KW-1174">Viral penetration via lysis of host organellar membrane</keyword>
<evidence type="ECO:0000256" key="6">
    <source>
        <dbReference type="ARBA" id="ARBA00022843"/>
    </source>
</evidence>
<comment type="caution">
    <text evidence="16">Lacks conserved residue(s) required for the propagation of feature annotation.</text>
</comment>
<keyword evidence="4 16" id="KW-1162">Viral penetration into host cytoplasm</keyword>
<dbReference type="GO" id="GO:0043657">
    <property type="term" value="C:host cell"/>
    <property type="evidence" value="ECO:0007669"/>
    <property type="project" value="GOC"/>
</dbReference>
<feature type="region of interest" description="Amphipathic alpha-helix essential for membrane lytic activity" evidence="16">
    <location>
        <begin position="34"/>
        <end position="54"/>
    </location>
</feature>
<keyword evidence="13 16" id="KW-1015">Disulfide bond</keyword>
<gene>
    <name evidence="16" type="primary">L3</name>
</gene>
<feature type="chain" id="PRO_5042635412" description="Pre-protein VI" evidence="16">
    <location>
        <begin position="1"/>
        <end position="243"/>
    </location>
</feature>
<evidence type="ECO:0000256" key="12">
    <source>
        <dbReference type="ARBA" id="ARBA00023120"/>
    </source>
</evidence>
<comment type="subcellular location">
    <molecule>Endosome lysis protein</molecule>
    <subcellularLocation>
        <location evidence="16">Virion</location>
    </subcellularLocation>
    <text evidence="16">Associates with the base of each peripentonal hexon on the capsid interior. Present in around 360 copies per virion.</text>
</comment>
<dbReference type="GO" id="GO:0019076">
    <property type="term" value="P:viral release from host cell"/>
    <property type="evidence" value="ECO:0007669"/>
    <property type="project" value="UniProtKB-UniRule"/>
</dbReference>
<keyword evidence="14 16" id="KW-1035">Host cytoplasm</keyword>
<keyword evidence="5 16" id="KW-1188">Viral release from host cell</keyword>
<feature type="region of interest" description="Disordered" evidence="17">
    <location>
        <begin position="162"/>
        <end position="224"/>
    </location>
</feature>
<feature type="site" description="Cleavage; by viral protease" evidence="16">
    <location>
        <begin position="232"/>
        <end position="233"/>
    </location>
</feature>
<evidence type="ECO:0000256" key="3">
    <source>
        <dbReference type="ARBA" id="ARBA00022581"/>
    </source>
</evidence>
<feature type="short sequence motif" description="PPXY motif" evidence="16">
    <location>
        <begin position="155"/>
        <end position="158"/>
    </location>
</feature>
<comment type="domain">
    <text evidence="16">Late-budding domains (L domains) are short sequence motifs essential for viral particle release. They can occur individually or in close proximity within structural proteins. They interacts with sorting cellular proteins of the multivesicular body (MVB) pathway. Most of these proteins are class E vacuolar protein sorting factors belonging to ESCRT-I, ESCRT-II or ESCRT-III complexes. Minor capsid protein 6 contains one L domain: a PPXY motif which binds to the WW domains of HECT (homologous to E6-AP C-terminus) E3 ubiquitin ligases, like NEDD4. In adenoviruses, this motif seems to play a role in microtubule-dependent intracellular trafficking toward the nucleus during virus entry into host cell and in suppression of DAXX-mediated repression of the immediate early E1A promoter.</text>
</comment>
<feature type="short sequence motif" description="Nuclear export signal" evidence="16">
    <location>
        <begin position="224"/>
        <end position="235"/>
    </location>
</feature>
<feature type="short sequence motif" description="Nuclear export signal" evidence="16">
    <location>
        <begin position="67"/>
        <end position="76"/>
    </location>
</feature>
<comment type="function">
    <text evidence="16">Protease cofactor: Cofactor that activates the viral protease. Binds to viral protease in a 1:1 ratio.</text>
</comment>
<comment type="domain">
    <text evidence="16">N-terminal amphipathic alpha-helix domain is essential for the membrane lytic activity.</text>
</comment>
<dbReference type="EMBL" id="MN411633">
    <property type="protein sequence ID" value="QNQ79251.1"/>
    <property type="molecule type" value="Genomic_DNA"/>
</dbReference>
<feature type="region of interest" description="Binds to importin alpha/beta, involved in hexon nuclear import" evidence="16">
    <location>
        <begin position="233"/>
        <end position="243"/>
    </location>
</feature>
<evidence type="ECO:0000256" key="14">
    <source>
        <dbReference type="ARBA" id="ARBA00023200"/>
    </source>
</evidence>
<keyword evidence="9 16" id="KW-0118">Viral capsid assembly</keyword>
<dbReference type="HAMAP" id="MF_04048">
    <property type="entry name" value="ADV_CAP6"/>
    <property type="match status" value="1"/>
</dbReference>
<feature type="short sequence motif" description="Nuclear localization signal" evidence="16">
    <location>
        <begin position="238"/>
        <end position="241"/>
    </location>
</feature>
<proteinExistence type="evidence at transcript level"/>
<accession>A0A7H0S577</accession>
<reference evidence="20 21" key="1">
    <citation type="submission" date="2019-09" db="EMBL/GenBank/DDBJ databases">
        <title>Genome sequence of porcine adenovirus 4 strain Kasza: fibre comparable to that of strain NADC-1, including a longer RGD-containing and a galectin domains.</title>
        <authorList>
            <person name="Papp T."/>
            <person name="Custers J."/>
            <person name="Harrach B."/>
        </authorList>
    </citation>
    <scope>NUCLEOTIDE SEQUENCE [LARGE SCALE GENOMIC DNA]</scope>
    <source>
        <strain evidence="18 21">Kasza_vL</strain>
        <strain evidence="19 20">Kasza_vS</strain>
    </source>
</reference>
<dbReference type="Proteomes" id="UP000516443">
    <property type="component" value="Segment"/>
</dbReference>
<comment type="miscellaneous">
    <text evidence="16">All late proteins expressed from the major late promoter are produced by alternative splicing and alternative polyadenylation of the same gene giving rise to non-overlapping ORFs. A leader sequence is present in the N-terminus of all these mRNAs and is recognized by the viral shutoff protein to provide expression although conventional translation via ribosome scanning from the cap has been shut off in the host cell.</text>
</comment>
<comment type="subunit">
    <molecule>Protease cofactor</molecule>
    <text evidence="16">Heterodimer with the viral protease; disulfide-linked. Interacts with the viral protease.</text>
</comment>
<keyword evidence="16" id="KW-0597">Phosphoprotein</keyword>
<feature type="compositionally biased region" description="Pro residues" evidence="17">
    <location>
        <begin position="192"/>
        <end position="212"/>
    </location>
</feature>
<evidence type="ECO:0000256" key="10">
    <source>
        <dbReference type="ARBA" id="ARBA00022952"/>
    </source>
</evidence>
<evidence type="ECO:0000256" key="15">
    <source>
        <dbReference type="ARBA" id="ARBA00023296"/>
    </source>
</evidence>